<dbReference type="InterPro" id="IPR029063">
    <property type="entry name" value="SAM-dependent_MTases_sf"/>
</dbReference>
<dbReference type="Pfam" id="PF08241">
    <property type="entry name" value="Methyltransf_11"/>
    <property type="match status" value="1"/>
</dbReference>
<dbReference type="Gene3D" id="3.40.50.150">
    <property type="entry name" value="Vaccinia Virus protein VP39"/>
    <property type="match status" value="1"/>
</dbReference>
<feature type="domain" description="Methyltransferase type 11" evidence="1">
    <location>
        <begin position="22"/>
        <end position="134"/>
    </location>
</feature>
<dbReference type="CDD" id="cd02440">
    <property type="entry name" value="AdoMet_MTases"/>
    <property type="match status" value="1"/>
</dbReference>
<dbReference type="SUPFAM" id="SSF53335">
    <property type="entry name" value="S-adenosyl-L-methionine-dependent methyltransferases"/>
    <property type="match status" value="1"/>
</dbReference>
<dbReference type="GO" id="GO:0008757">
    <property type="term" value="F:S-adenosylmethionine-dependent methyltransferase activity"/>
    <property type="evidence" value="ECO:0007669"/>
    <property type="project" value="InterPro"/>
</dbReference>
<dbReference type="RefSeq" id="WP_159663512.1">
    <property type="nucleotide sequence ID" value="NZ_WUUS01000002.1"/>
</dbReference>
<reference evidence="2 3" key="1">
    <citation type="submission" date="2019-12" db="EMBL/GenBank/DDBJ databases">
        <title>Isolation and characterization of three novel carbon monoxide-oxidizing members of Halobacteria from salione crusts and soils.</title>
        <authorList>
            <person name="Myers M.R."/>
            <person name="King G.M."/>
        </authorList>
    </citation>
    <scope>NUCLEOTIDE SEQUENCE [LARGE SCALE GENOMIC DNA]</scope>
    <source>
        <strain evidence="2 3">WSA2</strain>
    </source>
</reference>
<keyword evidence="2" id="KW-0489">Methyltransferase</keyword>
<evidence type="ECO:0000313" key="2">
    <source>
        <dbReference type="EMBL" id="MXR40430.1"/>
    </source>
</evidence>
<evidence type="ECO:0000313" key="3">
    <source>
        <dbReference type="Proteomes" id="UP000437065"/>
    </source>
</evidence>
<name>A0A6B0SWV5_9EURY</name>
<gene>
    <name evidence="2" type="ORF">GRX01_03550</name>
</gene>
<dbReference type="EMBL" id="WUUS01000002">
    <property type="protein sequence ID" value="MXR40430.1"/>
    <property type="molecule type" value="Genomic_DNA"/>
</dbReference>
<proteinExistence type="predicted"/>
<dbReference type="Proteomes" id="UP000437065">
    <property type="component" value="Unassembled WGS sequence"/>
</dbReference>
<dbReference type="GO" id="GO:0032259">
    <property type="term" value="P:methylation"/>
    <property type="evidence" value="ECO:0007669"/>
    <property type="project" value="UniProtKB-KW"/>
</dbReference>
<organism evidence="2 3">
    <name type="scientific">Halobaculum saliterrae</name>
    <dbReference type="NCBI Taxonomy" id="2073113"/>
    <lineage>
        <taxon>Archaea</taxon>
        <taxon>Methanobacteriati</taxon>
        <taxon>Methanobacteriota</taxon>
        <taxon>Stenosarchaea group</taxon>
        <taxon>Halobacteria</taxon>
        <taxon>Halobacteriales</taxon>
        <taxon>Haloferacaceae</taxon>
        <taxon>Halobaculum</taxon>
    </lineage>
</organism>
<evidence type="ECO:0000259" key="1">
    <source>
        <dbReference type="Pfam" id="PF08241"/>
    </source>
</evidence>
<protein>
    <submittedName>
        <fullName evidence="2">Methyltransferase domain-containing protein</fullName>
    </submittedName>
</protein>
<accession>A0A6B0SWV5</accession>
<dbReference type="OrthoDB" id="269311at2157"/>
<dbReference type="AlphaFoldDB" id="A0A6B0SWV5"/>
<comment type="caution">
    <text evidence="2">The sequence shown here is derived from an EMBL/GenBank/DDBJ whole genome shotgun (WGS) entry which is preliminary data.</text>
</comment>
<keyword evidence="3" id="KW-1185">Reference proteome</keyword>
<keyword evidence="2" id="KW-0808">Transferase</keyword>
<sequence length="252" mass="26362">MDIPRTVSVALADRPVEGSRCLEAGAGVGATTAGLVDAGASRVYAITNDRGHALSTRERVGDESGLSAAPNGKRSGAADRLAVLEADLRAIPLPDGSVDLITAHGLCNVLDPPALSRIVDELHRVAAPGSHLVVDDYDPLPNDAAVRDLFAVENAASELATGRSALTFYPSSVLRDLFVGKGWAFDRERTLLDPVPWTASHLSAHADAAASFAVNCPDVVGDLLAARAERLAAEIGNESVGRMYSLAFRFPT</sequence>
<dbReference type="InterPro" id="IPR013216">
    <property type="entry name" value="Methyltransf_11"/>
</dbReference>